<protein>
    <submittedName>
        <fullName evidence="1">Phage tail assembly chaperone</fullName>
    </submittedName>
</protein>
<accession>A0A418WTM5</accession>
<dbReference type="Proteomes" id="UP000284605">
    <property type="component" value="Unassembled WGS sequence"/>
</dbReference>
<evidence type="ECO:0000313" key="1">
    <source>
        <dbReference type="EMBL" id="RJF94575.1"/>
    </source>
</evidence>
<dbReference type="EMBL" id="QYUK01000008">
    <property type="protein sequence ID" value="RJF94575.1"/>
    <property type="molecule type" value="Genomic_DNA"/>
</dbReference>
<comment type="caution">
    <text evidence="1">The sequence shown here is derived from an EMBL/GenBank/DDBJ whole genome shotgun (WGS) entry which is preliminary data.</text>
</comment>
<evidence type="ECO:0000313" key="2">
    <source>
        <dbReference type="Proteomes" id="UP000284605"/>
    </source>
</evidence>
<proteinExistence type="predicted"/>
<gene>
    <name evidence="1" type="ORF">D3874_01690</name>
</gene>
<reference evidence="1 2" key="1">
    <citation type="submission" date="2018-09" db="EMBL/GenBank/DDBJ databases">
        <authorList>
            <person name="Zhu H."/>
        </authorList>
    </citation>
    <scope>NUCLEOTIDE SEQUENCE [LARGE SCALE GENOMIC DNA]</scope>
    <source>
        <strain evidence="1 2">K1W22B-8</strain>
    </source>
</reference>
<dbReference type="RefSeq" id="WP_119775774.1">
    <property type="nucleotide sequence ID" value="NZ_QYUK01000008.1"/>
</dbReference>
<dbReference type="InterPro" id="IPR019056">
    <property type="entry name" value="Phage_TAC_6"/>
</dbReference>
<keyword evidence="2" id="KW-1185">Reference proteome</keyword>
<dbReference type="Pfam" id="PF09550">
    <property type="entry name" value="Phage_TAC_6"/>
    <property type="match status" value="1"/>
</dbReference>
<name>A0A418WTM5_9PROT</name>
<organism evidence="1 2">
    <name type="scientific">Oleomonas cavernae</name>
    <dbReference type="NCBI Taxonomy" id="2320859"/>
    <lineage>
        <taxon>Bacteria</taxon>
        <taxon>Pseudomonadati</taxon>
        <taxon>Pseudomonadota</taxon>
        <taxon>Alphaproteobacteria</taxon>
        <taxon>Acetobacterales</taxon>
        <taxon>Acetobacteraceae</taxon>
        <taxon>Oleomonas</taxon>
    </lineage>
</organism>
<dbReference type="AlphaFoldDB" id="A0A418WTM5"/>
<sequence length="66" mass="6736">MSGGVGPAMGLGCALFGWPPEAAWAATPRDLLLALAARAALSGARRPVAPLRAQEFAALKARLDHA</sequence>